<feature type="compositionally biased region" description="Low complexity" evidence="6">
    <location>
        <begin position="135"/>
        <end position="155"/>
    </location>
</feature>
<name>A0ABP0EGY8_9ASCO</name>
<evidence type="ECO:0000259" key="7">
    <source>
        <dbReference type="PROSITE" id="PS50048"/>
    </source>
</evidence>
<dbReference type="Proteomes" id="UP001497600">
    <property type="component" value="Chromosome G"/>
</dbReference>
<dbReference type="CDD" id="cd12148">
    <property type="entry name" value="fungal_TF_MHR"/>
    <property type="match status" value="1"/>
</dbReference>
<dbReference type="SMART" id="SM00906">
    <property type="entry name" value="Fungal_trans"/>
    <property type="match status" value="1"/>
</dbReference>
<evidence type="ECO:0000313" key="8">
    <source>
        <dbReference type="EMBL" id="CAK7916473.1"/>
    </source>
</evidence>
<evidence type="ECO:0000256" key="4">
    <source>
        <dbReference type="ARBA" id="ARBA00023163"/>
    </source>
</evidence>
<evidence type="ECO:0000256" key="3">
    <source>
        <dbReference type="ARBA" id="ARBA00023125"/>
    </source>
</evidence>
<feature type="region of interest" description="Disordered" evidence="6">
    <location>
        <begin position="1048"/>
        <end position="1070"/>
    </location>
</feature>
<dbReference type="InterPro" id="IPR050675">
    <property type="entry name" value="OAF3"/>
</dbReference>
<dbReference type="PROSITE" id="PS00463">
    <property type="entry name" value="ZN2_CY6_FUNGAL_1"/>
    <property type="match status" value="1"/>
</dbReference>
<feature type="compositionally biased region" description="Low complexity" evidence="6">
    <location>
        <begin position="1054"/>
        <end position="1067"/>
    </location>
</feature>
<proteinExistence type="predicted"/>
<keyword evidence="4" id="KW-0804">Transcription</keyword>
<dbReference type="SUPFAM" id="SSF57701">
    <property type="entry name" value="Zn2/Cys6 DNA-binding domain"/>
    <property type="match status" value="1"/>
</dbReference>
<keyword evidence="9" id="KW-1185">Reference proteome</keyword>
<feature type="domain" description="Zn(2)-C6 fungal-type" evidence="7">
    <location>
        <begin position="18"/>
        <end position="49"/>
    </location>
</feature>
<dbReference type="InterPro" id="IPR001138">
    <property type="entry name" value="Zn2Cys6_DnaBD"/>
</dbReference>
<evidence type="ECO:0000256" key="2">
    <source>
        <dbReference type="ARBA" id="ARBA00023015"/>
    </source>
</evidence>
<evidence type="ECO:0000256" key="1">
    <source>
        <dbReference type="ARBA" id="ARBA00022723"/>
    </source>
</evidence>
<keyword evidence="3" id="KW-0238">DNA-binding</keyword>
<evidence type="ECO:0000313" key="9">
    <source>
        <dbReference type="Proteomes" id="UP001497600"/>
    </source>
</evidence>
<dbReference type="Gene3D" id="4.10.240.10">
    <property type="entry name" value="Zn(2)-C6 fungal-type DNA-binding domain"/>
    <property type="match status" value="1"/>
</dbReference>
<dbReference type="SMART" id="SM00066">
    <property type="entry name" value="GAL4"/>
    <property type="match status" value="1"/>
</dbReference>
<sequence>MIETDPPASKKRKRPSLVCENCKKRKIKCDKKSPCAPCTKSNLEDSCSYELTFLERNSLYKKSATLPYIQSARNPIGISVKQQRVSSQSSPSKPDVVGKIDSEENVTVPKSELEFLKERLRSIEASLSNQTTNILSPKPTSASSASPTSLPDVQIPPIQPRPVPQTINQPVEQGQAQTQVPRINTNPYILTAPAAVYTNQRNGPTINENYGYPSRQTSISNSSATPVPPVSYQTPYDTPRSIDSATNSSYLNNHTTKSVPIQLPPLRWKEKEKEQFNCPELCKVTSVVPLIGVNPYGSEDETINLYENYSSVHVKGPNRKINYGPFAWSSLMKRDHGLKMLWDYMITKKENSKESNTTFIFAQQSNEITKENAQVLTAVLPKGKGYSESLETAFHKRALEPDGFGDIIPYKSMINGRYVTERTKESTLPLGLSYFEGKLGREFQLIDTLKAILPKRKVIWKLIDRYFTYLYPYMAFLDQVCFTDAISGIIGPRGYDDKKIDDIRIEKRIDLAYMGILCVLLRLTYLSLFVNKSSVNEERLTTTDPSPEAQEMKYLFLNPITVDTIDVAQLCLDQFQLLRKTSLVVLQLAFYMRLYHSYAPEDGDGADGGDSQVSSAMIIQMAYSLGLNREPSKFPDIVNNPRLDHLCRKIWKILCLSDIHQAYSFGNPMSIDKIFYDTKAPYFEEQSANIPNLELDKEVTEMFQKCGIVLEPMTKLMRILLDVEGRANMAEVCKILSKVEKDQYQQHSICASSWEAISAGNLPKPSPAQVYRRNFSIKVYMSLQAFFMSVYFHFYLYYEPKSVDLCFFYVKKMLLISTGTIMPHYFDLLGNTEYVCDFVVNPTLQSFIHKANQLNLALIIRVNYVLYHFLQDANHETRMETDPDFKKYFLAILRLSNLLKRSAEISISAISKISNRYYYAWRITKSHTYLLKTIMNVSFYRDNYHQAQQLCFAIFSFEYVDVMNSIIDVSVQRFPKVDSLAPDFISLSKSTSTTETATPNDTPKDATPANGGGGVGVDFEADFIDNKEIDSLWFQMISMKYENKDSSLRSNLGQTSASTSTSQQPPAETTQGIDVRHGFDLEELSRFDLFNDLPFDQLFAKNEFS</sequence>
<keyword evidence="5" id="KW-0539">Nucleus</keyword>
<accession>A0ABP0EGY8</accession>
<dbReference type="Pfam" id="PF00172">
    <property type="entry name" value="Zn_clus"/>
    <property type="match status" value="1"/>
</dbReference>
<protein>
    <submittedName>
        <fullName evidence="8">Multidrug resistance regulator 1</fullName>
    </submittedName>
</protein>
<dbReference type="CDD" id="cd14724">
    <property type="entry name" value="ZIP_Gal4-like_1"/>
    <property type="match status" value="1"/>
</dbReference>
<keyword evidence="1" id="KW-0479">Metal-binding</keyword>
<evidence type="ECO:0000256" key="5">
    <source>
        <dbReference type="ARBA" id="ARBA00023242"/>
    </source>
</evidence>
<dbReference type="EMBL" id="OZ004259">
    <property type="protein sequence ID" value="CAK7916473.1"/>
    <property type="molecule type" value="Genomic_DNA"/>
</dbReference>
<dbReference type="PANTHER" id="PTHR31069:SF12">
    <property type="entry name" value="TRANSCRIPTION FACTOR DOMAIN-CONTAINING PROTEIN"/>
    <property type="match status" value="1"/>
</dbReference>
<gene>
    <name evidence="8" type="primary">MRR1</name>
    <name evidence="8" type="ORF">CAAN4_G03994</name>
</gene>
<dbReference type="InterPro" id="IPR036864">
    <property type="entry name" value="Zn2-C6_fun-type_DNA-bd_sf"/>
</dbReference>
<feature type="compositionally biased region" description="Polar residues" evidence="6">
    <location>
        <begin position="991"/>
        <end position="1001"/>
    </location>
</feature>
<evidence type="ECO:0000256" key="6">
    <source>
        <dbReference type="SAM" id="MobiDB-lite"/>
    </source>
</evidence>
<organism evidence="8 9">
    <name type="scientific">[Candida] anglica</name>
    <dbReference type="NCBI Taxonomy" id="148631"/>
    <lineage>
        <taxon>Eukaryota</taxon>
        <taxon>Fungi</taxon>
        <taxon>Dikarya</taxon>
        <taxon>Ascomycota</taxon>
        <taxon>Saccharomycotina</taxon>
        <taxon>Pichiomycetes</taxon>
        <taxon>Debaryomycetaceae</taxon>
        <taxon>Kurtzmaniella</taxon>
    </lineage>
</organism>
<dbReference type="PROSITE" id="PS50048">
    <property type="entry name" value="ZN2_CY6_FUNGAL_2"/>
    <property type="match status" value="1"/>
</dbReference>
<feature type="region of interest" description="Disordered" evidence="6">
    <location>
        <begin position="218"/>
        <end position="240"/>
    </location>
</feature>
<dbReference type="PANTHER" id="PTHR31069">
    <property type="entry name" value="OLEATE-ACTIVATED TRANSCRIPTION FACTOR 1-RELATED"/>
    <property type="match status" value="1"/>
</dbReference>
<feature type="region of interest" description="Disordered" evidence="6">
    <location>
        <begin position="131"/>
        <end position="155"/>
    </location>
</feature>
<dbReference type="InterPro" id="IPR007219">
    <property type="entry name" value="XnlR_reg_dom"/>
</dbReference>
<feature type="region of interest" description="Disordered" evidence="6">
    <location>
        <begin position="991"/>
        <end position="1011"/>
    </location>
</feature>
<keyword evidence="2" id="KW-0805">Transcription regulation</keyword>
<reference evidence="8 9" key="1">
    <citation type="submission" date="2024-01" db="EMBL/GenBank/DDBJ databases">
        <authorList>
            <consortium name="Genoscope - CEA"/>
            <person name="William W."/>
        </authorList>
    </citation>
    <scope>NUCLEOTIDE SEQUENCE [LARGE SCALE GENOMIC DNA]</scope>
    <source>
        <strain evidence="8 9">29B2s-10</strain>
    </source>
</reference>